<dbReference type="Proteomes" id="UP000231655">
    <property type="component" value="Unassembled WGS sequence"/>
</dbReference>
<organism evidence="5 6">
    <name type="scientific">Pseudooceanicola antarcticus</name>
    <dbReference type="NCBI Taxonomy" id="1247613"/>
    <lineage>
        <taxon>Bacteria</taxon>
        <taxon>Pseudomonadati</taxon>
        <taxon>Pseudomonadota</taxon>
        <taxon>Alphaproteobacteria</taxon>
        <taxon>Rhodobacterales</taxon>
        <taxon>Paracoccaceae</taxon>
        <taxon>Pseudooceanicola</taxon>
    </lineage>
</organism>
<dbReference type="PANTHER" id="PTHR43808">
    <property type="entry name" value="ACETYLORNITHINE DEACETYLASE"/>
    <property type="match status" value="1"/>
</dbReference>
<dbReference type="EMBL" id="PGTD01000017">
    <property type="protein sequence ID" value="PJE27571.1"/>
    <property type="molecule type" value="Genomic_DNA"/>
</dbReference>
<accession>A0A285HSW7</accession>
<protein>
    <submittedName>
        <fullName evidence="5">Di- or tripeptidase</fullName>
    </submittedName>
    <submittedName>
        <fullName evidence="4">Peptidase M20</fullName>
    </submittedName>
</protein>
<dbReference type="Gene3D" id="3.30.70.360">
    <property type="match status" value="1"/>
</dbReference>
<proteinExistence type="predicted"/>
<dbReference type="AlphaFoldDB" id="A0A285HSW7"/>
<dbReference type="PANTHER" id="PTHR43808:SF17">
    <property type="entry name" value="PEPTIDASE M20"/>
    <property type="match status" value="1"/>
</dbReference>
<dbReference type="EMBL" id="OBEA01000001">
    <property type="protein sequence ID" value="SNY38810.1"/>
    <property type="molecule type" value="Genomic_DNA"/>
</dbReference>
<evidence type="ECO:0000259" key="3">
    <source>
        <dbReference type="Pfam" id="PF07687"/>
    </source>
</evidence>
<evidence type="ECO:0000256" key="1">
    <source>
        <dbReference type="ARBA" id="ARBA00022723"/>
    </source>
</evidence>
<evidence type="ECO:0000313" key="7">
    <source>
        <dbReference type="Proteomes" id="UP000231702"/>
    </source>
</evidence>
<dbReference type="Pfam" id="PF01546">
    <property type="entry name" value="Peptidase_M20"/>
    <property type="match status" value="1"/>
</dbReference>
<dbReference type="Gene3D" id="3.40.630.10">
    <property type="entry name" value="Zn peptidases"/>
    <property type="match status" value="1"/>
</dbReference>
<feature type="domain" description="Peptidase M20 dimerisation" evidence="3">
    <location>
        <begin position="191"/>
        <end position="284"/>
    </location>
</feature>
<reference evidence="4 7" key="2">
    <citation type="journal article" date="2018" name="Int. J. Syst. Evol. Microbiol.">
        <title>Pseudooceanicola lipolyticus sp. nov., a marine alphaproteobacterium, reclassification of Oceanicola flagellatus as Pseudooceanicola flagellatus comb. nov. and emended description of the genus Pseudooceanicola.</title>
        <authorList>
            <person name="Huang M.-M."/>
            <person name="Guo L.-L."/>
            <person name="Wu Y.-H."/>
            <person name="Lai Q.-L."/>
            <person name="Shao Z.-Z."/>
            <person name="Wang C.-S."/>
            <person name="Wu M."/>
            <person name="Xu X.-W."/>
        </authorList>
    </citation>
    <scope>NUCLEOTIDE SEQUENCE [LARGE SCALE GENOMIC DNA]</scope>
    <source>
        <strain evidence="4 7">Ar-45</strain>
    </source>
</reference>
<dbReference type="Pfam" id="PF07687">
    <property type="entry name" value="M20_dimer"/>
    <property type="match status" value="1"/>
</dbReference>
<dbReference type="InterPro" id="IPR002933">
    <property type="entry name" value="Peptidase_M20"/>
</dbReference>
<keyword evidence="7" id="KW-1185">Reference proteome</keyword>
<dbReference type="InterPro" id="IPR050072">
    <property type="entry name" value="Peptidase_M20A"/>
</dbReference>
<name>A0A285HSW7_9RHOB</name>
<evidence type="ECO:0000313" key="6">
    <source>
        <dbReference type="Proteomes" id="UP000231655"/>
    </source>
</evidence>
<dbReference type="Proteomes" id="UP000231702">
    <property type="component" value="Unassembled WGS sequence"/>
</dbReference>
<dbReference type="SUPFAM" id="SSF55031">
    <property type="entry name" value="Bacterial exopeptidase dimerisation domain"/>
    <property type="match status" value="1"/>
</dbReference>
<dbReference type="SUPFAM" id="SSF53187">
    <property type="entry name" value="Zn-dependent exopeptidases"/>
    <property type="match status" value="1"/>
</dbReference>
<dbReference type="InterPro" id="IPR011650">
    <property type="entry name" value="Peptidase_M20_dimer"/>
</dbReference>
<dbReference type="OrthoDB" id="9776600at2"/>
<dbReference type="GO" id="GO:0016787">
    <property type="term" value="F:hydrolase activity"/>
    <property type="evidence" value="ECO:0007669"/>
    <property type="project" value="UniProtKB-KW"/>
</dbReference>
<sequence>MEIKDILSHPGVQRAQDLLRADHDRMVEEIVTLTEIPAPPFMEEEKAMAYAEMLREAGLEDVQIDGIGNAHGIYRGSGNGAMVAVAAHLDTVFPEGTDVTVRREGTKLFAPGVGDDTRALAVNLSIIRAMKAAGITPQNDILFVGNVGEEGVGDLRGIRYLFNENPLGPQIGSFFTVDGLETPELVDRGVGSYRYRVTFEGPGGHSFGDFGIVNPANALAEFAAGFARIDVPEEPKTTLNLSILGGGTSINAIPEQVYVDIDMRSVDPQALDALDAQMRELVEGALALENSRNDTAKGEVTARFDVLGNRPAGRTAPEEAIHKASADAVRAFGFEPAFRVSSTDANIPMSLGVPAICIGSGGTGGRAHTLDEWIDTEPELSLRGIYAVMAAILSMAGLEA</sequence>
<reference evidence="5 6" key="1">
    <citation type="submission" date="2017-09" db="EMBL/GenBank/DDBJ databases">
        <authorList>
            <person name="Ehlers B."/>
            <person name="Leendertz F.H."/>
        </authorList>
    </citation>
    <scope>NUCLEOTIDE SEQUENCE [LARGE SCALE GENOMIC DNA]</scope>
    <source>
        <strain evidence="5 6">CGMCC 1.12662</strain>
    </source>
</reference>
<dbReference type="InterPro" id="IPR036264">
    <property type="entry name" value="Bact_exopeptidase_dim_dom"/>
</dbReference>
<evidence type="ECO:0000313" key="4">
    <source>
        <dbReference type="EMBL" id="PJE27571.1"/>
    </source>
</evidence>
<evidence type="ECO:0000313" key="5">
    <source>
        <dbReference type="EMBL" id="SNY38810.1"/>
    </source>
</evidence>
<gene>
    <name evidence="4" type="ORF">CVM39_13370</name>
    <name evidence="5" type="ORF">SAMN06297129_0487</name>
</gene>
<evidence type="ECO:0000256" key="2">
    <source>
        <dbReference type="ARBA" id="ARBA00022801"/>
    </source>
</evidence>
<dbReference type="RefSeq" id="WP_097144267.1">
    <property type="nucleotide sequence ID" value="NZ_OBEA01000001.1"/>
</dbReference>
<keyword evidence="1" id="KW-0479">Metal-binding</keyword>
<keyword evidence="2" id="KW-0378">Hydrolase</keyword>
<dbReference type="GO" id="GO:0046872">
    <property type="term" value="F:metal ion binding"/>
    <property type="evidence" value="ECO:0007669"/>
    <property type="project" value="UniProtKB-KW"/>
</dbReference>